<organism evidence="8 9">
    <name type="scientific">Pukyongiella litopenaei</name>
    <dbReference type="NCBI Taxonomy" id="2605946"/>
    <lineage>
        <taxon>Bacteria</taxon>
        <taxon>Pseudomonadati</taxon>
        <taxon>Pseudomonadota</taxon>
        <taxon>Alphaproteobacteria</taxon>
        <taxon>Rhodobacterales</taxon>
        <taxon>Paracoccaceae</taxon>
        <taxon>Pukyongiella</taxon>
    </lineage>
</organism>
<protein>
    <recommendedName>
        <fullName evidence="2 5">Basal-body rod modification protein FlgD</fullName>
    </recommendedName>
</protein>
<keyword evidence="3 5" id="KW-1005">Bacterial flagellum biogenesis</keyword>
<dbReference type="Pfam" id="PF13860">
    <property type="entry name" value="FlgD_ig"/>
    <property type="match status" value="1"/>
</dbReference>
<dbReference type="GO" id="GO:0044781">
    <property type="term" value="P:bacterial-type flagellum organization"/>
    <property type="evidence" value="ECO:0007669"/>
    <property type="project" value="UniProtKB-UniRule"/>
</dbReference>
<proteinExistence type="inferred from homology"/>
<keyword evidence="8" id="KW-0966">Cell projection</keyword>
<evidence type="ECO:0000256" key="3">
    <source>
        <dbReference type="ARBA" id="ARBA00022795"/>
    </source>
</evidence>
<dbReference type="AlphaFoldDB" id="A0A2S0MRW3"/>
<comment type="function">
    <text evidence="4 5">Required for flagellar hook formation. May act as a scaffolding protein.</text>
</comment>
<keyword evidence="8" id="KW-0969">Cilium</keyword>
<keyword evidence="9" id="KW-1185">Reference proteome</keyword>
<accession>A0A2S0MRW3</accession>
<dbReference type="EMBL" id="CP027665">
    <property type="protein sequence ID" value="AVO38557.1"/>
    <property type="molecule type" value="Genomic_DNA"/>
</dbReference>
<evidence type="ECO:0000256" key="2">
    <source>
        <dbReference type="ARBA" id="ARBA00016013"/>
    </source>
</evidence>
<reference evidence="9" key="1">
    <citation type="submission" date="2018-03" db="EMBL/GenBank/DDBJ databases">
        <title>Genomic analysis of the strain SH-1 isolated from shrimp intestine.</title>
        <authorList>
            <person name="Kim Y.-S."/>
            <person name="Kim S.-E."/>
            <person name="Kim K.-H."/>
        </authorList>
    </citation>
    <scope>NUCLEOTIDE SEQUENCE [LARGE SCALE GENOMIC DNA]</scope>
    <source>
        <strain evidence="9">SH-1</strain>
    </source>
</reference>
<evidence type="ECO:0000256" key="4">
    <source>
        <dbReference type="ARBA" id="ARBA00024746"/>
    </source>
</evidence>
<keyword evidence="8" id="KW-0282">Flagellum</keyword>
<dbReference type="Proteomes" id="UP000237655">
    <property type="component" value="Chromosome"/>
</dbReference>
<dbReference type="KEGG" id="thas:C6Y53_13225"/>
<feature type="domain" description="FlgD/Vpr Ig-like" evidence="7">
    <location>
        <begin position="109"/>
        <end position="175"/>
    </location>
</feature>
<evidence type="ECO:0000313" key="9">
    <source>
        <dbReference type="Proteomes" id="UP000237655"/>
    </source>
</evidence>
<dbReference type="InterPro" id="IPR025965">
    <property type="entry name" value="FlgD/Vpr_Ig-like"/>
</dbReference>
<evidence type="ECO:0000256" key="6">
    <source>
        <dbReference type="SAM" id="MobiDB-lite"/>
    </source>
</evidence>
<feature type="region of interest" description="Disordered" evidence="6">
    <location>
        <begin position="1"/>
        <end position="27"/>
    </location>
</feature>
<evidence type="ECO:0000256" key="5">
    <source>
        <dbReference type="RuleBase" id="RU362076"/>
    </source>
</evidence>
<evidence type="ECO:0000259" key="7">
    <source>
        <dbReference type="Pfam" id="PF13860"/>
    </source>
</evidence>
<dbReference type="NCBIfam" id="NF009453">
    <property type="entry name" value="PRK12813.1"/>
    <property type="match status" value="1"/>
</dbReference>
<name>A0A2S0MRW3_9RHOB</name>
<comment type="similarity">
    <text evidence="1 5">Belongs to the FlgD family.</text>
</comment>
<dbReference type="InterPro" id="IPR005648">
    <property type="entry name" value="FlgD"/>
</dbReference>
<dbReference type="Pfam" id="PF03963">
    <property type="entry name" value="FlgD"/>
    <property type="match status" value="1"/>
</dbReference>
<evidence type="ECO:0000256" key="1">
    <source>
        <dbReference type="ARBA" id="ARBA00010577"/>
    </source>
</evidence>
<evidence type="ECO:0000313" key="8">
    <source>
        <dbReference type="EMBL" id="AVO38557.1"/>
    </source>
</evidence>
<sequence>MTMDAATPVQAAQAGSQTRSETGARPALTSDFETFLKMLTAQARYQDPLEPIDSTEYAAQLAQFSMVEQQVQTNDTLARLAGSPGFSQLAELAGWVGMEARVPAVAGFRGVPITVSPNPDPRAEEAFLIVADSDGREVQRLAIPVSSDPVEWAGVASDGQPLAHGTYSFSVESHAAGEIIATSAAQFYGRVTETQIRDGSAVLILEDGQVVQATDVTALRQP</sequence>
<gene>
    <name evidence="8" type="primary">flgD</name>
    <name evidence="8" type="ORF">C6Y53_13225</name>
</gene>